<proteinExistence type="predicted"/>
<feature type="transmembrane region" description="Helical" evidence="1">
    <location>
        <begin position="12"/>
        <end position="32"/>
    </location>
</feature>
<keyword evidence="3" id="KW-1185">Reference proteome</keyword>
<name>A0ABU5JX08_9BACI</name>
<keyword evidence="1" id="KW-1133">Transmembrane helix</keyword>
<gene>
    <name evidence="2" type="ORF">U2I54_12980</name>
</gene>
<evidence type="ECO:0000313" key="3">
    <source>
        <dbReference type="Proteomes" id="UP001291930"/>
    </source>
</evidence>
<keyword evidence="1" id="KW-0812">Transmembrane</keyword>
<organism evidence="2 3">
    <name type="scientific">Bacillus bingmayongensis</name>
    <dbReference type="NCBI Taxonomy" id="1150157"/>
    <lineage>
        <taxon>Bacteria</taxon>
        <taxon>Bacillati</taxon>
        <taxon>Bacillota</taxon>
        <taxon>Bacilli</taxon>
        <taxon>Bacillales</taxon>
        <taxon>Bacillaceae</taxon>
        <taxon>Bacillus</taxon>
    </lineage>
</organism>
<sequence length="73" mass="8311">MQEEERRERMIKWMLIMLMSVAVIVVGTIVIGKNGDENYSKSTKGNITRLTMIYLLLAVVLIVGLGLYIYFNG</sequence>
<dbReference type="EMBL" id="JAXOVW010000024">
    <property type="protein sequence ID" value="MDZ5607985.1"/>
    <property type="molecule type" value="Genomic_DNA"/>
</dbReference>
<evidence type="ECO:0000256" key="1">
    <source>
        <dbReference type="SAM" id="Phobius"/>
    </source>
</evidence>
<dbReference type="Proteomes" id="UP001291930">
    <property type="component" value="Unassembled WGS sequence"/>
</dbReference>
<feature type="transmembrane region" description="Helical" evidence="1">
    <location>
        <begin position="52"/>
        <end position="71"/>
    </location>
</feature>
<evidence type="ECO:0000313" key="2">
    <source>
        <dbReference type="EMBL" id="MDZ5607985.1"/>
    </source>
</evidence>
<reference evidence="3" key="1">
    <citation type="submission" date="2023-11" db="EMBL/GenBank/DDBJ databases">
        <title>Genome Sequence of Bacillus pseudomycoides stain BUPM19.</title>
        <authorList>
            <person name="Farhat A."/>
        </authorList>
    </citation>
    <scope>NUCLEOTIDE SEQUENCE [LARGE SCALE GENOMIC DNA]</scope>
    <source>
        <strain evidence="3">BUPM19</strain>
    </source>
</reference>
<keyword evidence="1" id="KW-0472">Membrane</keyword>
<comment type="caution">
    <text evidence="2">The sequence shown here is derived from an EMBL/GenBank/DDBJ whole genome shotgun (WGS) entry which is preliminary data.</text>
</comment>
<protein>
    <submittedName>
        <fullName evidence="2">DUF2705 family protein</fullName>
    </submittedName>
</protein>
<accession>A0ABU5JX08</accession>